<dbReference type="EMBL" id="CP081135">
    <property type="protein sequence ID" value="UEL48291.1"/>
    <property type="molecule type" value="Genomic_DNA"/>
</dbReference>
<keyword evidence="1" id="KW-1133">Transmembrane helix</keyword>
<evidence type="ECO:0000256" key="1">
    <source>
        <dbReference type="SAM" id="Phobius"/>
    </source>
</evidence>
<protein>
    <submittedName>
        <fullName evidence="2">Uncharacterized protein</fullName>
    </submittedName>
</protein>
<evidence type="ECO:0000313" key="2">
    <source>
        <dbReference type="EMBL" id="UEL48291.1"/>
    </source>
</evidence>
<keyword evidence="3" id="KW-1185">Reference proteome</keyword>
<feature type="transmembrane region" description="Helical" evidence="1">
    <location>
        <begin position="12"/>
        <end position="29"/>
    </location>
</feature>
<sequence length="179" mass="20952">MELNLSEIVNTLLGVSAGGIISIVTSNLVNKKNLKNQFMFDLLSETKLLLSEWTNDLLNNGVEFCECEYVKQYKGYKLSNSARILIQKIETNKYILSNFNDEFIEIRSRDIRLQMKNDEYKKEILKLSKKYNTENTLELLEYEDVAKIINNYAEDIMALIKKIETLITKIDNYIYKKIL</sequence>
<keyword evidence="1" id="KW-0812">Transmembrane</keyword>
<dbReference type="RefSeq" id="WP_228416423.1">
    <property type="nucleotide sequence ID" value="NZ_CP081135.1"/>
</dbReference>
<accession>A0AAX2ZGV0</accession>
<name>A0AAX2ZGV0_9FIRM</name>
<organism evidence="2 3">
    <name type="scientific">Terrisporobacter hibernicus</name>
    <dbReference type="NCBI Taxonomy" id="2813371"/>
    <lineage>
        <taxon>Bacteria</taxon>
        <taxon>Bacillati</taxon>
        <taxon>Bacillota</taxon>
        <taxon>Clostridia</taxon>
        <taxon>Peptostreptococcales</taxon>
        <taxon>Peptostreptococcaceae</taxon>
        <taxon>Terrisporobacter</taxon>
    </lineage>
</organism>
<keyword evidence="1" id="KW-0472">Membrane</keyword>
<dbReference type="KEGG" id="tem:JW646_02225"/>
<gene>
    <name evidence="2" type="ORF">JW646_02225</name>
</gene>
<proteinExistence type="predicted"/>
<dbReference type="Proteomes" id="UP001198983">
    <property type="component" value="Chromosome"/>
</dbReference>
<reference evidence="2 3" key="1">
    <citation type="journal article" date="2023" name="Int. J. Syst. Evol. Microbiol.">
        <title>Terrisporobacter hibernicus sp. nov., isolated from bovine faeces in Northern Ireland.</title>
        <authorList>
            <person name="Mitchell M."/>
            <person name="Nguyen S.V."/>
            <person name="Connor M."/>
            <person name="Fairley D.J."/>
            <person name="Donoghue O."/>
            <person name="Marshall H."/>
            <person name="Koolman L."/>
            <person name="McMullan G."/>
            <person name="Schaffer K.E."/>
            <person name="McGrath J.W."/>
            <person name="Fanning S."/>
        </authorList>
    </citation>
    <scope>NUCLEOTIDE SEQUENCE [LARGE SCALE GENOMIC DNA]</scope>
    <source>
        <strain evidence="2 3">MCA3</strain>
    </source>
</reference>
<evidence type="ECO:0000313" key="3">
    <source>
        <dbReference type="Proteomes" id="UP001198983"/>
    </source>
</evidence>
<dbReference type="AlphaFoldDB" id="A0AAX2ZGV0"/>